<sequence length="343" mass="37080">MAAMTRRATALWLAVAASASAAPPAPQDTLHAAGPQAAHIGNLWNFTLGLCTLVFVLVLGACLVALWRAPKVAQREAPDMTSLAQPERRVHRVVGWGVGVSIVGLLALLAADVFTTRALARLPLRDAVNIELVGHQWWWEARYQYDDPSKNFVTANELHIPVGRPVVITLRSNDVIHSLWVPNLHGKRDLIPGRTAVLRFQADKPGTYRSQCAEFCGLEHAMMALLVVAEPSPVYEAWAMHQNAPATAPADALAQRGQQVFQGKTCVMCHTVSGTEAQGKFGPDLTHLASRSTIAAGMFPNNRGHLGGWIADPQSLKPGVNMPSNALEPDDLQALLAYLETLK</sequence>
<proteinExistence type="inferred from homology"/>
<evidence type="ECO:0000256" key="21">
    <source>
        <dbReference type="SAM" id="SignalP"/>
    </source>
</evidence>
<keyword evidence="6 19" id="KW-0349">Heme</keyword>
<dbReference type="InterPro" id="IPR002429">
    <property type="entry name" value="CcO_II-like_C"/>
</dbReference>
<dbReference type="InterPro" id="IPR036257">
    <property type="entry name" value="Cyt_c_oxidase_su2_TM_sf"/>
</dbReference>
<dbReference type="InterPro" id="IPR001505">
    <property type="entry name" value="Copper_CuA"/>
</dbReference>
<dbReference type="InterPro" id="IPR008972">
    <property type="entry name" value="Cupredoxin"/>
</dbReference>
<dbReference type="PANTHER" id="PTHR22888">
    <property type="entry name" value="CYTOCHROME C OXIDASE, SUBUNIT II"/>
    <property type="match status" value="1"/>
</dbReference>
<dbReference type="PANTHER" id="PTHR22888:SF9">
    <property type="entry name" value="CYTOCHROME C OXIDASE SUBUNIT 2"/>
    <property type="match status" value="1"/>
</dbReference>
<name>A0ABT2BFE5_9BURK</name>
<protein>
    <recommendedName>
        <fullName evidence="4">cytochrome-c oxidase</fullName>
        <ecNumber evidence="4">7.1.1.9</ecNumber>
    </recommendedName>
    <alternativeName>
        <fullName evidence="17">Cytochrome aa3 subunit 2</fullName>
    </alternativeName>
</protein>
<dbReference type="Gene3D" id="2.60.40.420">
    <property type="entry name" value="Cupredoxins - blue copper proteins"/>
    <property type="match status" value="1"/>
</dbReference>
<evidence type="ECO:0000256" key="10">
    <source>
        <dbReference type="ARBA" id="ARBA00022967"/>
    </source>
</evidence>
<keyword evidence="8 20" id="KW-0812">Transmembrane</keyword>
<reference evidence="24 25" key="1">
    <citation type="submission" date="2022-08" db="EMBL/GenBank/DDBJ databases">
        <title>Reclassification of Massilia species as members of the genera Telluria, Duganella, Pseudoduganella, Mokoshia gen. nov. and Zemynaea gen. nov. using orthogonal and non-orthogonal genome-based approaches.</title>
        <authorList>
            <person name="Bowman J.P."/>
        </authorList>
    </citation>
    <scope>NUCLEOTIDE SEQUENCE [LARGE SCALE GENOMIC DNA]</scope>
    <source>
        <strain evidence="24 25">JCM 31607</strain>
    </source>
</reference>
<comment type="catalytic activity">
    <reaction evidence="18">
        <text>4 Fe(II)-[cytochrome c] + O2 + 8 H(+)(in) = 4 Fe(III)-[cytochrome c] + 2 H2O + 4 H(+)(out)</text>
        <dbReference type="Rhea" id="RHEA:11436"/>
        <dbReference type="Rhea" id="RHEA-COMP:10350"/>
        <dbReference type="Rhea" id="RHEA-COMP:14399"/>
        <dbReference type="ChEBI" id="CHEBI:15377"/>
        <dbReference type="ChEBI" id="CHEBI:15378"/>
        <dbReference type="ChEBI" id="CHEBI:15379"/>
        <dbReference type="ChEBI" id="CHEBI:29033"/>
        <dbReference type="ChEBI" id="CHEBI:29034"/>
        <dbReference type="EC" id="7.1.1.9"/>
    </reaction>
</comment>
<comment type="function">
    <text evidence="16">Subunits I and II form the functional core of the enzyme complex. Electrons originating in cytochrome c are transferred via heme a and Cu(A) to the binuclear center formed by heme a3 and Cu(B).</text>
</comment>
<feature type="transmembrane region" description="Helical" evidence="20">
    <location>
        <begin position="90"/>
        <end position="111"/>
    </location>
</feature>
<evidence type="ECO:0000256" key="2">
    <source>
        <dbReference type="ARBA" id="ARBA00004418"/>
    </source>
</evidence>
<dbReference type="InterPro" id="IPR034236">
    <property type="entry name" value="CuRO_CcO_Caa3_II"/>
</dbReference>
<keyword evidence="14" id="KW-0186">Copper</keyword>
<evidence type="ECO:0000256" key="11">
    <source>
        <dbReference type="ARBA" id="ARBA00022982"/>
    </source>
</evidence>
<feature type="signal peptide" evidence="21">
    <location>
        <begin position="1"/>
        <end position="21"/>
    </location>
</feature>
<evidence type="ECO:0000256" key="20">
    <source>
        <dbReference type="SAM" id="Phobius"/>
    </source>
</evidence>
<keyword evidence="12 20" id="KW-1133">Transmembrane helix</keyword>
<feature type="domain" description="Cytochrome c" evidence="23">
    <location>
        <begin position="252"/>
        <end position="343"/>
    </location>
</feature>
<evidence type="ECO:0000256" key="14">
    <source>
        <dbReference type="ARBA" id="ARBA00023008"/>
    </source>
</evidence>
<dbReference type="RefSeq" id="WP_258854453.1">
    <property type="nucleotide sequence ID" value="NZ_JANUGV010000001.1"/>
</dbReference>
<dbReference type="Pfam" id="PF00116">
    <property type="entry name" value="COX2"/>
    <property type="match status" value="1"/>
</dbReference>
<evidence type="ECO:0000256" key="12">
    <source>
        <dbReference type="ARBA" id="ARBA00022989"/>
    </source>
</evidence>
<dbReference type="PROSITE" id="PS00078">
    <property type="entry name" value="COX2"/>
    <property type="match status" value="1"/>
</dbReference>
<evidence type="ECO:0000256" key="5">
    <source>
        <dbReference type="ARBA" id="ARBA00022448"/>
    </source>
</evidence>
<keyword evidence="10" id="KW-1278">Translocase</keyword>
<keyword evidence="11" id="KW-0249">Electron transport</keyword>
<dbReference type="InterPro" id="IPR009056">
    <property type="entry name" value="Cyt_c-like_dom"/>
</dbReference>
<dbReference type="PROSITE" id="PS51007">
    <property type="entry name" value="CYTC"/>
    <property type="match status" value="1"/>
</dbReference>
<dbReference type="CDD" id="cd04213">
    <property type="entry name" value="CuRO_CcO_Caa3_II"/>
    <property type="match status" value="1"/>
</dbReference>
<evidence type="ECO:0000256" key="17">
    <source>
        <dbReference type="ARBA" id="ARBA00031399"/>
    </source>
</evidence>
<evidence type="ECO:0000259" key="22">
    <source>
        <dbReference type="PROSITE" id="PS50857"/>
    </source>
</evidence>
<evidence type="ECO:0000256" key="9">
    <source>
        <dbReference type="ARBA" id="ARBA00022723"/>
    </source>
</evidence>
<dbReference type="PROSITE" id="PS50857">
    <property type="entry name" value="COX2_CUA"/>
    <property type="match status" value="1"/>
</dbReference>
<dbReference type="Proteomes" id="UP001205861">
    <property type="component" value="Unassembled WGS sequence"/>
</dbReference>
<dbReference type="Gene3D" id="1.10.287.90">
    <property type="match status" value="1"/>
</dbReference>
<comment type="caution">
    <text evidence="24">The sequence shown here is derived from an EMBL/GenBank/DDBJ whole genome shotgun (WGS) entry which is preliminary data.</text>
</comment>
<keyword evidence="25" id="KW-1185">Reference proteome</keyword>
<dbReference type="SUPFAM" id="SSF49503">
    <property type="entry name" value="Cupredoxins"/>
    <property type="match status" value="1"/>
</dbReference>
<evidence type="ECO:0000313" key="24">
    <source>
        <dbReference type="EMBL" id="MCS0606648.1"/>
    </source>
</evidence>
<comment type="subcellular location">
    <subcellularLocation>
        <location evidence="1">Membrane</location>
        <topology evidence="1">Multi-pass membrane protein</topology>
    </subcellularLocation>
    <subcellularLocation>
        <location evidence="2">Periplasm</location>
    </subcellularLocation>
</comment>
<feature type="transmembrane region" description="Helical" evidence="20">
    <location>
        <begin position="45"/>
        <end position="69"/>
    </location>
</feature>
<keyword evidence="15 20" id="KW-0472">Membrane</keyword>
<keyword evidence="7" id="KW-0679">Respiratory chain</keyword>
<evidence type="ECO:0000256" key="3">
    <source>
        <dbReference type="ARBA" id="ARBA00007866"/>
    </source>
</evidence>
<keyword evidence="13 19" id="KW-0408">Iron</keyword>
<dbReference type="InterPro" id="IPR036909">
    <property type="entry name" value="Cyt_c-like_dom_sf"/>
</dbReference>
<evidence type="ECO:0000256" key="13">
    <source>
        <dbReference type="ARBA" id="ARBA00023004"/>
    </source>
</evidence>
<dbReference type="Pfam" id="PF00034">
    <property type="entry name" value="Cytochrom_C"/>
    <property type="match status" value="1"/>
</dbReference>
<accession>A0ABT2BFE5</accession>
<evidence type="ECO:0000256" key="15">
    <source>
        <dbReference type="ARBA" id="ARBA00023136"/>
    </source>
</evidence>
<keyword evidence="21" id="KW-0732">Signal</keyword>
<evidence type="ECO:0000256" key="19">
    <source>
        <dbReference type="PROSITE-ProRule" id="PRU00433"/>
    </source>
</evidence>
<evidence type="ECO:0000256" key="6">
    <source>
        <dbReference type="ARBA" id="ARBA00022617"/>
    </source>
</evidence>
<keyword evidence="5" id="KW-0813">Transport</keyword>
<dbReference type="InterPro" id="IPR014222">
    <property type="entry name" value="Cyt_c_oxidase_su2"/>
</dbReference>
<gene>
    <name evidence="24" type="primary">coxB</name>
    <name evidence="24" type="ORF">NX773_00525</name>
</gene>
<dbReference type="NCBIfam" id="TIGR02866">
    <property type="entry name" value="CoxB"/>
    <property type="match status" value="1"/>
</dbReference>
<evidence type="ECO:0000256" key="4">
    <source>
        <dbReference type="ARBA" id="ARBA00012949"/>
    </source>
</evidence>
<evidence type="ECO:0000256" key="16">
    <source>
        <dbReference type="ARBA" id="ARBA00024688"/>
    </source>
</evidence>
<comment type="similarity">
    <text evidence="3">Belongs to the cytochrome c oxidase subunit 2 family.</text>
</comment>
<dbReference type="InterPro" id="IPR045187">
    <property type="entry name" value="CcO_II"/>
</dbReference>
<evidence type="ECO:0000256" key="8">
    <source>
        <dbReference type="ARBA" id="ARBA00022692"/>
    </source>
</evidence>
<dbReference type="SUPFAM" id="SSF46626">
    <property type="entry name" value="Cytochrome c"/>
    <property type="match status" value="1"/>
</dbReference>
<evidence type="ECO:0000313" key="25">
    <source>
        <dbReference type="Proteomes" id="UP001205861"/>
    </source>
</evidence>
<evidence type="ECO:0000256" key="7">
    <source>
        <dbReference type="ARBA" id="ARBA00022660"/>
    </source>
</evidence>
<keyword evidence="9 19" id="KW-0479">Metal-binding</keyword>
<feature type="domain" description="Cytochrome oxidase subunit II copper A binding" evidence="22">
    <location>
        <begin position="125"/>
        <end position="241"/>
    </location>
</feature>
<feature type="chain" id="PRO_5045681234" description="cytochrome-c oxidase" evidence="21">
    <location>
        <begin position="22"/>
        <end position="343"/>
    </location>
</feature>
<evidence type="ECO:0000259" key="23">
    <source>
        <dbReference type="PROSITE" id="PS51007"/>
    </source>
</evidence>
<dbReference type="EC" id="7.1.1.9" evidence="4"/>
<dbReference type="EMBL" id="JANUGV010000001">
    <property type="protein sequence ID" value="MCS0606648.1"/>
    <property type="molecule type" value="Genomic_DNA"/>
</dbReference>
<evidence type="ECO:0000256" key="18">
    <source>
        <dbReference type="ARBA" id="ARBA00047816"/>
    </source>
</evidence>
<evidence type="ECO:0000256" key="1">
    <source>
        <dbReference type="ARBA" id="ARBA00004141"/>
    </source>
</evidence>
<organism evidence="24 25">
    <name type="scientific">Massilia solisilvae</name>
    <dbReference type="NCBI Taxonomy" id="1811225"/>
    <lineage>
        <taxon>Bacteria</taxon>
        <taxon>Pseudomonadati</taxon>
        <taxon>Pseudomonadota</taxon>
        <taxon>Betaproteobacteria</taxon>
        <taxon>Burkholderiales</taxon>
        <taxon>Oxalobacteraceae</taxon>
        <taxon>Telluria group</taxon>
        <taxon>Massilia</taxon>
    </lineage>
</organism>